<reference evidence="3" key="1">
    <citation type="submission" date="2020-01" db="EMBL/GenBank/DDBJ databases">
        <authorList>
            <person name="Meier V. D."/>
            <person name="Meier V D."/>
        </authorList>
    </citation>
    <scope>NUCLEOTIDE SEQUENCE</scope>
    <source>
        <strain evidence="3">HLG_WM_MAG_09</strain>
    </source>
</reference>
<gene>
    <name evidence="3" type="ORF">HELGO_WM28906</name>
</gene>
<dbReference type="InterPro" id="IPR016187">
    <property type="entry name" value="CTDL_fold"/>
</dbReference>
<dbReference type="GO" id="GO:0120147">
    <property type="term" value="F:formylglycine-generating oxidase activity"/>
    <property type="evidence" value="ECO:0007669"/>
    <property type="project" value="TreeGrafter"/>
</dbReference>
<feature type="domain" description="TIR" evidence="2">
    <location>
        <begin position="1"/>
        <end position="123"/>
    </location>
</feature>
<accession>A0A6S6SFN9</accession>
<dbReference type="InterPro" id="IPR000157">
    <property type="entry name" value="TIR_dom"/>
</dbReference>
<dbReference type="Gene3D" id="3.40.50.10140">
    <property type="entry name" value="Toll/interleukin-1 receptor homology (TIR) domain"/>
    <property type="match status" value="1"/>
</dbReference>
<dbReference type="InterPro" id="IPR035897">
    <property type="entry name" value="Toll_tir_struct_dom_sf"/>
</dbReference>
<dbReference type="Pfam" id="PF13676">
    <property type="entry name" value="TIR_2"/>
    <property type="match status" value="1"/>
</dbReference>
<dbReference type="EMBL" id="CACVAT010000037">
    <property type="protein sequence ID" value="CAA6801795.1"/>
    <property type="molecule type" value="Genomic_DNA"/>
</dbReference>
<sequence>MPKVFISYARDGGSGENLAAEVQAQLQQQNMEVFRDVIGLKPGDVWYHKLEFELETSDFVVLVVSEKVRTSKWVHNEVSMAEEIGLPVIPVLAEKVRSPLWLRHLQQLDFCGEREWGRLFEVLEIPLVPPFAKGEVILSPTSSPERKVPPFEKGGTGGISTPQLEANTDQYGKYTDLNIKGVIQRFRWIEPGTFMMGSPDDEPARSDNEVQRQVTIISGFWMADTAVTQSLWQVIMNNNPSHFKGEQLPVEQVSWDDCQSFIEQFNQRFSDLTIDLPTEAEWEYACRAGTQTPFSFGSNITLEQVNYDVNFPDPDGDKGVVEVKSLPANRWGLHEMHGNVWEWCEDDCLGKFQVAPVTGQLASCGPRQRVARGGSWFESRWLCRSARQDRFKPGARLNFLGFRLIFRLC</sequence>
<protein>
    <submittedName>
        <fullName evidence="3">Nitrite reductase accessory protein NirV</fullName>
    </submittedName>
</protein>
<dbReference type="Pfam" id="PF03781">
    <property type="entry name" value="FGE-sulfatase"/>
    <property type="match status" value="1"/>
</dbReference>
<dbReference type="SUPFAM" id="SSF52200">
    <property type="entry name" value="Toll/Interleukin receptor TIR domain"/>
    <property type="match status" value="1"/>
</dbReference>
<dbReference type="PROSITE" id="PS50104">
    <property type="entry name" value="TIR"/>
    <property type="match status" value="1"/>
</dbReference>
<dbReference type="SUPFAM" id="SSF56436">
    <property type="entry name" value="C-type lectin-like"/>
    <property type="match status" value="1"/>
</dbReference>
<feature type="region of interest" description="Disordered" evidence="1">
    <location>
        <begin position="142"/>
        <end position="164"/>
    </location>
</feature>
<name>A0A6S6SFN9_9GAMM</name>
<dbReference type="PANTHER" id="PTHR23150">
    <property type="entry name" value="SULFATASE MODIFYING FACTOR 1, 2"/>
    <property type="match status" value="1"/>
</dbReference>
<evidence type="ECO:0000313" key="3">
    <source>
        <dbReference type="EMBL" id="CAA6801795.1"/>
    </source>
</evidence>
<dbReference type="PANTHER" id="PTHR23150:SF19">
    <property type="entry name" value="FORMYLGLYCINE-GENERATING ENZYME"/>
    <property type="match status" value="1"/>
</dbReference>
<organism evidence="3">
    <name type="scientific">uncultured Thiotrichaceae bacterium</name>
    <dbReference type="NCBI Taxonomy" id="298394"/>
    <lineage>
        <taxon>Bacteria</taxon>
        <taxon>Pseudomonadati</taxon>
        <taxon>Pseudomonadota</taxon>
        <taxon>Gammaproteobacteria</taxon>
        <taxon>Thiotrichales</taxon>
        <taxon>Thiotrichaceae</taxon>
        <taxon>environmental samples</taxon>
    </lineage>
</organism>
<proteinExistence type="predicted"/>
<dbReference type="Gene3D" id="3.90.1580.10">
    <property type="entry name" value="paralog of FGE (formylglycine-generating enzyme)"/>
    <property type="match status" value="1"/>
</dbReference>
<dbReference type="InterPro" id="IPR051043">
    <property type="entry name" value="Sulfatase_Mod_Factor_Kinase"/>
</dbReference>
<dbReference type="InterPro" id="IPR005532">
    <property type="entry name" value="SUMF_dom"/>
</dbReference>
<dbReference type="GO" id="GO:0007165">
    <property type="term" value="P:signal transduction"/>
    <property type="evidence" value="ECO:0007669"/>
    <property type="project" value="InterPro"/>
</dbReference>
<dbReference type="InterPro" id="IPR042095">
    <property type="entry name" value="SUMF_sf"/>
</dbReference>
<evidence type="ECO:0000259" key="2">
    <source>
        <dbReference type="PROSITE" id="PS50104"/>
    </source>
</evidence>
<evidence type="ECO:0000256" key="1">
    <source>
        <dbReference type="SAM" id="MobiDB-lite"/>
    </source>
</evidence>
<dbReference type="AlphaFoldDB" id="A0A6S6SFN9"/>